<evidence type="ECO:0000313" key="5">
    <source>
        <dbReference type="EMBL" id="TVO75208.1"/>
    </source>
</evidence>
<dbReference type="RefSeq" id="WP_144358781.1">
    <property type="nucleotide sequence ID" value="NZ_VMNH01000009.1"/>
</dbReference>
<comment type="caution">
    <text evidence="5">The sequence shown here is derived from an EMBL/GenBank/DDBJ whole genome shotgun (WGS) entry which is preliminary data.</text>
</comment>
<dbReference type="GO" id="GO:0022857">
    <property type="term" value="F:transmembrane transporter activity"/>
    <property type="evidence" value="ECO:0007669"/>
    <property type="project" value="InterPro"/>
</dbReference>
<feature type="transmembrane region" description="Helical" evidence="4">
    <location>
        <begin position="273"/>
        <end position="291"/>
    </location>
</feature>
<evidence type="ECO:0000256" key="1">
    <source>
        <dbReference type="ARBA" id="ARBA00022692"/>
    </source>
</evidence>
<feature type="transmembrane region" description="Helical" evidence="4">
    <location>
        <begin position="168"/>
        <end position="188"/>
    </location>
</feature>
<keyword evidence="2 4" id="KW-1133">Transmembrane helix</keyword>
<feature type="transmembrane region" description="Helical" evidence="4">
    <location>
        <begin position="15"/>
        <end position="34"/>
    </location>
</feature>
<name>A0A558E1H6_9GAMM</name>
<keyword evidence="1 4" id="KW-0812">Transmembrane</keyword>
<sequence>MIRDITHRWIRPETLLMLMAAAVPISFAAWQALLNNFAIEMASFTGREMGILQSLREIPGFLAFGVIFLLLLFREQTLAYISLLLLGIGTALTGFFPSIIGLYLTTVLMSIGFHYYETLQTSLALQWIDKGSAAETLGRLIATGSFAAILTFGLIWLGNDLLQLDYLWLYLVTGGITIAIATIAWIAFPLFPQHTEQHKHMVLRRRYWLYYALTFMSGARRQIFVVFAGFLMVEKFGYSVSDIALLFLLNASLNVLFARRIGRLVGRIGERNALLIEYTGLILVFSGYALVEQSELAAGLYVLDHLFFAMAIALKTYFQKIAAPEDIASTAGVSFSINHIAAVVIPASFGLLWLASPALVFYSGAAMALISLLLSLMIPDSPEAGVEHRLPNILASRPSQL</sequence>
<dbReference type="EMBL" id="VMNH01000009">
    <property type="protein sequence ID" value="TVO75208.1"/>
    <property type="molecule type" value="Genomic_DNA"/>
</dbReference>
<evidence type="ECO:0000313" key="6">
    <source>
        <dbReference type="Proteomes" id="UP000316649"/>
    </source>
</evidence>
<dbReference type="PANTHER" id="PTHR23518">
    <property type="entry name" value="C-METHYLTRANSFERASE"/>
    <property type="match status" value="1"/>
</dbReference>
<proteinExistence type="predicted"/>
<dbReference type="OrthoDB" id="9774288at2"/>
<dbReference type="SUPFAM" id="SSF103473">
    <property type="entry name" value="MFS general substrate transporter"/>
    <property type="match status" value="1"/>
</dbReference>
<feature type="transmembrane region" description="Helical" evidence="4">
    <location>
        <begin position="137"/>
        <end position="156"/>
    </location>
</feature>
<organism evidence="5 6">
    <name type="scientific">Sedimenticola selenatireducens</name>
    <dbReference type="NCBI Taxonomy" id="191960"/>
    <lineage>
        <taxon>Bacteria</taxon>
        <taxon>Pseudomonadati</taxon>
        <taxon>Pseudomonadota</taxon>
        <taxon>Gammaproteobacteria</taxon>
        <taxon>Chromatiales</taxon>
        <taxon>Sedimenticolaceae</taxon>
        <taxon>Sedimenticola</taxon>
    </lineage>
</organism>
<feature type="transmembrane region" description="Helical" evidence="4">
    <location>
        <begin position="79"/>
        <end position="104"/>
    </location>
</feature>
<evidence type="ECO:0000256" key="4">
    <source>
        <dbReference type="SAM" id="Phobius"/>
    </source>
</evidence>
<keyword evidence="3 4" id="KW-0472">Membrane</keyword>
<dbReference type="InterPro" id="IPR036259">
    <property type="entry name" value="MFS_trans_sf"/>
</dbReference>
<dbReference type="AlphaFoldDB" id="A0A558E1H6"/>
<feature type="transmembrane region" description="Helical" evidence="4">
    <location>
        <begin position="330"/>
        <end position="353"/>
    </location>
</feature>
<feature type="transmembrane region" description="Helical" evidence="4">
    <location>
        <begin position="55"/>
        <end position="73"/>
    </location>
</feature>
<feature type="transmembrane region" description="Helical" evidence="4">
    <location>
        <begin position="243"/>
        <end position="261"/>
    </location>
</feature>
<dbReference type="PANTHER" id="PTHR23518:SF2">
    <property type="entry name" value="MAJOR FACILITATOR SUPERFAMILY TRANSPORTER"/>
    <property type="match status" value="1"/>
</dbReference>
<evidence type="ECO:0000256" key="2">
    <source>
        <dbReference type="ARBA" id="ARBA00022989"/>
    </source>
</evidence>
<accession>A0A558E1H6</accession>
<dbReference type="InterPro" id="IPR011701">
    <property type="entry name" value="MFS"/>
</dbReference>
<feature type="transmembrane region" description="Helical" evidence="4">
    <location>
        <begin position="359"/>
        <end position="379"/>
    </location>
</feature>
<dbReference type="Proteomes" id="UP000316649">
    <property type="component" value="Unassembled WGS sequence"/>
</dbReference>
<gene>
    <name evidence="5" type="ORF">FHP88_09360</name>
</gene>
<feature type="transmembrane region" description="Helical" evidence="4">
    <location>
        <begin position="208"/>
        <end position="231"/>
    </location>
</feature>
<evidence type="ECO:0000256" key="3">
    <source>
        <dbReference type="ARBA" id="ARBA00023136"/>
    </source>
</evidence>
<dbReference type="Pfam" id="PF07690">
    <property type="entry name" value="MFS_1"/>
    <property type="match status" value="1"/>
</dbReference>
<dbReference type="Gene3D" id="1.20.1250.20">
    <property type="entry name" value="MFS general substrate transporter like domains"/>
    <property type="match status" value="1"/>
</dbReference>
<reference evidence="5 6" key="1">
    <citation type="submission" date="2019-07" db="EMBL/GenBank/DDBJ databases">
        <title>The pathways for chlorine oxyanion respiration interact through the shared metabolite chlorate.</title>
        <authorList>
            <person name="Barnum T.P."/>
            <person name="Cheng Y."/>
            <person name="Hill K.A."/>
            <person name="Lucas L.N."/>
            <person name="Carlson H.K."/>
            <person name="Coates J.D."/>
        </authorList>
    </citation>
    <scope>NUCLEOTIDE SEQUENCE [LARGE SCALE GENOMIC DNA]</scope>
    <source>
        <strain evidence="5 6">BK-1</strain>
    </source>
</reference>
<feature type="transmembrane region" description="Helical" evidence="4">
    <location>
        <begin position="297"/>
        <end position="318"/>
    </location>
</feature>
<keyword evidence="6" id="KW-1185">Reference proteome</keyword>
<protein>
    <submittedName>
        <fullName evidence="5">MFS transporter</fullName>
    </submittedName>
</protein>